<keyword evidence="4" id="KW-1185">Reference proteome</keyword>
<evidence type="ECO:0000313" key="3">
    <source>
        <dbReference type="EMBL" id="OEE63917.1"/>
    </source>
</evidence>
<evidence type="ECO:0000256" key="2">
    <source>
        <dbReference type="ARBA" id="ARBA00022679"/>
    </source>
</evidence>
<reference evidence="3 4" key="1">
    <citation type="journal article" date="2012" name="Science">
        <title>Ecological populations of bacteria act as socially cohesive units of antibiotic production and resistance.</title>
        <authorList>
            <person name="Cordero O.X."/>
            <person name="Wildschutte H."/>
            <person name="Kirkup B."/>
            <person name="Proehl S."/>
            <person name="Ngo L."/>
            <person name="Hussain F."/>
            <person name="Le Roux F."/>
            <person name="Mincer T."/>
            <person name="Polz M.F."/>
        </authorList>
    </citation>
    <scope>NUCLEOTIDE SEQUENCE [LARGE SCALE GENOMIC DNA]</scope>
    <source>
        <strain evidence="3 4">FF-454</strain>
    </source>
</reference>
<dbReference type="PANTHER" id="PTHR23416:SF23">
    <property type="entry name" value="ACETYLTRANSFERASE C18B11.09C-RELATED"/>
    <property type="match status" value="1"/>
</dbReference>
<dbReference type="GO" id="GO:0008374">
    <property type="term" value="F:O-acyltransferase activity"/>
    <property type="evidence" value="ECO:0007669"/>
    <property type="project" value="TreeGrafter"/>
</dbReference>
<dbReference type="RefSeq" id="WP_016962268.1">
    <property type="nucleotide sequence ID" value="NZ_AJWN02000013.1"/>
</dbReference>
<dbReference type="InterPro" id="IPR001451">
    <property type="entry name" value="Hexapep"/>
</dbReference>
<dbReference type="Proteomes" id="UP000095039">
    <property type="component" value="Unassembled WGS sequence"/>
</dbReference>
<accession>A0A1E5CEL5</accession>
<evidence type="ECO:0000313" key="4">
    <source>
        <dbReference type="Proteomes" id="UP000095039"/>
    </source>
</evidence>
<proteinExistence type="inferred from homology"/>
<dbReference type="GO" id="GO:0005829">
    <property type="term" value="C:cytosol"/>
    <property type="evidence" value="ECO:0007669"/>
    <property type="project" value="TreeGrafter"/>
</dbReference>
<dbReference type="Pfam" id="PF00132">
    <property type="entry name" value="Hexapep"/>
    <property type="match status" value="1"/>
</dbReference>
<dbReference type="EMBL" id="AJWN02000013">
    <property type="protein sequence ID" value="OEE63917.1"/>
    <property type="molecule type" value="Genomic_DNA"/>
</dbReference>
<dbReference type="PANTHER" id="PTHR23416">
    <property type="entry name" value="SIALIC ACID SYNTHASE-RELATED"/>
    <property type="match status" value="1"/>
</dbReference>
<comment type="caution">
    <text evidence="3">The sequence shown here is derived from an EMBL/GenBank/DDBJ whole genome shotgun (WGS) entry which is preliminary data.</text>
</comment>
<evidence type="ECO:0000256" key="1">
    <source>
        <dbReference type="ARBA" id="ARBA00007274"/>
    </source>
</evidence>
<protein>
    <recommendedName>
        <fullName evidence="5">Acetyltransferase</fullName>
    </recommendedName>
</protein>
<dbReference type="AlphaFoldDB" id="A0A1E5CEL5"/>
<organism evidence="3 4">
    <name type="scientific">Enterovibrio norvegicus FF-454</name>
    <dbReference type="NCBI Taxonomy" id="1185651"/>
    <lineage>
        <taxon>Bacteria</taxon>
        <taxon>Pseudomonadati</taxon>
        <taxon>Pseudomonadota</taxon>
        <taxon>Gammaproteobacteria</taxon>
        <taxon>Vibrionales</taxon>
        <taxon>Vibrionaceae</taxon>
        <taxon>Enterovibrio</taxon>
    </lineage>
</organism>
<gene>
    <name evidence="3" type="ORF">A1OK_18310</name>
</gene>
<dbReference type="InterPro" id="IPR051159">
    <property type="entry name" value="Hexapeptide_acetyltransf"/>
</dbReference>
<dbReference type="Gene3D" id="2.160.10.10">
    <property type="entry name" value="Hexapeptide repeat proteins"/>
    <property type="match status" value="1"/>
</dbReference>
<sequence>MPTYRSKFVSLPDDQAFYRQAEEGPFLTDPAHVANLLRERGVSVDDSAVISNVPRICFTSVQDEVGYSVYKELNEKEIDAFRGVISIGKNSFIESDSDRPPFHSACTKLTSVKANANPPGKITIGDRVQMMGVAIVSYSHVEICDDVGIAPLVTIMDCDGHTTEGRGTDTEIARLEVLPVKIGNGSWIGTGAVIMKGVEIGKNCVVSANSVVFRSVPDGSIVMGNPARIIKSLKNQKTSPLSRSLMD</sequence>
<dbReference type="CDD" id="cd04647">
    <property type="entry name" value="LbH_MAT_like"/>
    <property type="match status" value="1"/>
</dbReference>
<dbReference type="SUPFAM" id="SSF51161">
    <property type="entry name" value="Trimeric LpxA-like enzymes"/>
    <property type="match status" value="1"/>
</dbReference>
<keyword evidence="2" id="KW-0808">Transferase</keyword>
<evidence type="ECO:0008006" key="5">
    <source>
        <dbReference type="Google" id="ProtNLM"/>
    </source>
</evidence>
<dbReference type="InterPro" id="IPR011004">
    <property type="entry name" value="Trimer_LpxA-like_sf"/>
</dbReference>
<name>A0A1E5CEL5_9GAMM</name>
<comment type="similarity">
    <text evidence="1">Belongs to the transferase hexapeptide repeat family.</text>
</comment>